<dbReference type="SUPFAM" id="SSF88723">
    <property type="entry name" value="PIN domain-like"/>
    <property type="match status" value="1"/>
</dbReference>
<dbReference type="InterPro" id="IPR029060">
    <property type="entry name" value="PIN-like_dom_sf"/>
</dbReference>
<name>A0A2K8U5X1_9GAMM</name>
<dbReference type="Pfam" id="PF01850">
    <property type="entry name" value="PIN"/>
    <property type="match status" value="1"/>
</dbReference>
<evidence type="ECO:0000313" key="3">
    <source>
        <dbReference type="Proteomes" id="UP000232638"/>
    </source>
</evidence>
<dbReference type="AlphaFoldDB" id="A0A2K8U5X1"/>
<dbReference type="CDD" id="cd18692">
    <property type="entry name" value="PIN_VapC-like"/>
    <property type="match status" value="1"/>
</dbReference>
<sequence length="142" mass="16130">MTVRFFADSNVFIYAYDKDAGVKRTRAMALIDRAGGAAELAVSTQVLKEFYWVTTRRLNPPLPSKVAEMAVREFARYPLVVEDPPLILAAIARGRQDQIAFWDALIVEAARRAKARILYTEDLQHGRDFDGLMVENPFRELP</sequence>
<dbReference type="RefSeq" id="WP_100918769.1">
    <property type="nucleotide sequence ID" value="NZ_CP020370.1"/>
</dbReference>
<keyword evidence="3" id="KW-1185">Reference proteome</keyword>
<dbReference type="EMBL" id="CP020370">
    <property type="protein sequence ID" value="AUB80988.1"/>
    <property type="molecule type" value="Genomic_DNA"/>
</dbReference>
<feature type="domain" description="PIN" evidence="1">
    <location>
        <begin position="6"/>
        <end position="123"/>
    </location>
</feature>
<dbReference type="InterPro" id="IPR002716">
    <property type="entry name" value="PIN_dom"/>
</dbReference>
<dbReference type="Gene3D" id="3.40.50.1010">
    <property type="entry name" value="5'-nuclease"/>
    <property type="match status" value="1"/>
</dbReference>
<evidence type="ECO:0000259" key="1">
    <source>
        <dbReference type="Pfam" id="PF01850"/>
    </source>
</evidence>
<protein>
    <recommendedName>
        <fullName evidence="1">PIN domain-containing protein</fullName>
    </recommendedName>
</protein>
<proteinExistence type="predicted"/>
<evidence type="ECO:0000313" key="2">
    <source>
        <dbReference type="EMBL" id="AUB80988.1"/>
    </source>
</evidence>
<dbReference type="KEGG" id="tsy:THSYN_08525"/>
<organism evidence="2 3">
    <name type="scientific">Candidatus Thiodictyon syntrophicum</name>
    <dbReference type="NCBI Taxonomy" id="1166950"/>
    <lineage>
        <taxon>Bacteria</taxon>
        <taxon>Pseudomonadati</taxon>
        <taxon>Pseudomonadota</taxon>
        <taxon>Gammaproteobacteria</taxon>
        <taxon>Chromatiales</taxon>
        <taxon>Chromatiaceae</taxon>
        <taxon>Thiodictyon</taxon>
    </lineage>
</organism>
<dbReference type="Proteomes" id="UP000232638">
    <property type="component" value="Chromosome"/>
</dbReference>
<accession>A0A2K8U5X1</accession>
<gene>
    <name evidence="2" type="ORF">THSYN_08525</name>
</gene>
<reference evidence="2 3" key="1">
    <citation type="submission" date="2017-03" db="EMBL/GenBank/DDBJ databases">
        <title>Complete genome sequence of Candidatus 'Thiodictyon syntrophicum' sp. nov. strain Cad16T, a photolithoautotroph purple sulfur bacterium isolated from an alpine meromictic lake.</title>
        <authorList>
            <person name="Luedin S.M."/>
            <person name="Pothier J.F."/>
            <person name="Danza F."/>
            <person name="Storelli N."/>
            <person name="Wittwer M."/>
            <person name="Tonolla M."/>
        </authorList>
    </citation>
    <scope>NUCLEOTIDE SEQUENCE [LARGE SCALE GENOMIC DNA]</scope>
    <source>
        <strain evidence="2 3">Cad16T</strain>
    </source>
</reference>
<dbReference type="OrthoDB" id="9792015at2"/>